<accession>T1HSU6</accession>
<sequence length="216" mass="24111">MLRTDQFVKVNHPYIYKILQTGNLDGLLQCQMISAQELVEDLKHLRLGKPLGSRSGGHIPPPPPTPPPDPPLNGVSVREQVSVFNAVSQCENRVSGGGPEVIASVHDDEASSTSSEKYGRDVTTLNHCFDDIEKFIARLQHSAAASRELERRKKNRKSKKKDMGDGLLTMRAKPPPELEFIDIFQKFKLSFILLGTEYTKPFGSSNLVQSCQNRNR</sequence>
<dbReference type="PANTHER" id="PTHR12287">
    <property type="entry name" value="EPIDERMAL GROWTH FACTOR RECEPTOR KINASE SUBSTRATE EPS8-RELATED PROTEIN"/>
    <property type="match status" value="1"/>
</dbReference>
<dbReference type="STRING" id="13249.T1HSU6"/>
<keyword evidence="4" id="KW-1185">Reference proteome</keyword>
<evidence type="ECO:0000313" key="4">
    <source>
        <dbReference type="Proteomes" id="UP000015103"/>
    </source>
</evidence>
<feature type="domain" description="EPS8 spectrin-like" evidence="2">
    <location>
        <begin position="120"/>
        <end position="195"/>
    </location>
</feature>
<dbReference type="GO" id="GO:0035023">
    <property type="term" value="P:regulation of Rho protein signal transduction"/>
    <property type="evidence" value="ECO:0007669"/>
    <property type="project" value="TreeGrafter"/>
</dbReference>
<evidence type="ECO:0000313" key="3">
    <source>
        <dbReference type="EnsemblMetazoa" id="RPRC007116-PA"/>
    </source>
</evidence>
<reference evidence="3" key="1">
    <citation type="submission" date="2015-05" db="UniProtKB">
        <authorList>
            <consortium name="EnsemblMetazoa"/>
        </authorList>
    </citation>
    <scope>IDENTIFICATION</scope>
</reference>
<proteinExistence type="predicted"/>
<dbReference type="EnsemblMetazoa" id="RPRC007116-RA">
    <property type="protein sequence ID" value="RPRC007116-PA"/>
    <property type="gene ID" value="RPRC007116"/>
</dbReference>
<dbReference type="Pfam" id="PF22975">
    <property type="entry name" value="EPS8_2nd"/>
    <property type="match status" value="1"/>
</dbReference>
<feature type="region of interest" description="Disordered" evidence="1">
    <location>
        <begin position="49"/>
        <end position="75"/>
    </location>
</feature>
<dbReference type="VEuPathDB" id="VectorBase:RPRC007116"/>
<dbReference type="InParanoid" id="T1HSU6"/>
<dbReference type="InterPro" id="IPR039801">
    <property type="entry name" value="EPS8-like"/>
</dbReference>
<dbReference type="PANTHER" id="PTHR12287:SF23">
    <property type="entry name" value="AROUSER, ISOFORM A-RELATED"/>
    <property type="match status" value="1"/>
</dbReference>
<protein>
    <recommendedName>
        <fullName evidence="2">EPS8 spectrin-like domain-containing protein</fullName>
    </recommendedName>
</protein>
<dbReference type="Proteomes" id="UP000015103">
    <property type="component" value="Unassembled WGS sequence"/>
</dbReference>
<dbReference type="eggNOG" id="KOG3557">
    <property type="taxonomic scope" value="Eukaryota"/>
</dbReference>
<evidence type="ECO:0000256" key="1">
    <source>
        <dbReference type="SAM" id="MobiDB-lite"/>
    </source>
</evidence>
<dbReference type="EMBL" id="ACPB03009115">
    <property type="status" value="NOT_ANNOTATED_CDS"/>
    <property type="molecule type" value="Genomic_DNA"/>
</dbReference>
<dbReference type="InterPro" id="IPR055093">
    <property type="entry name" value="EPS8_2nd"/>
</dbReference>
<feature type="compositionally biased region" description="Pro residues" evidence="1">
    <location>
        <begin position="59"/>
        <end position="71"/>
    </location>
</feature>
<name>T1HSU6_RHOPR</name>
<dbReference type="GO" id="GO:0007266">
    <property type="term" value="P:Rho protein signal transduction"/>
    <property type="evidence" value="ECO:0007669"/>
    <property type="project" value="TreeGrafter"/>
</dbReference>
<dbReference type="EMBL" id="ACPB03009114">
    <property type="status" value="NOT_ANNOTATED_CDS"/>
    <property type="molecule type" value="Genomic_DNA"/>
</dbReference>
<evidence type="ECO:0000259" key="2">
    <source>
        <dbReference type="Pfam" id="PF22975"/>
    </source>
</evidence>
<organism evidence="3 4">
    <name type="scientific">Rhodnius prolixus</name>
    <name type="common">Triatomid bug</name>
    <dbReference type="NCBI Taxonomy" id="13249"/>
    <lineage>
        <taxon>Eukaryota</taxon>
        <taxon>Metazoa</taxon>
        <taxon>Ecdysozoa</taxon>
        <taxon>Arthropoda</taxon>
        <taxon>Hexapoda</taxon>
        <taxon>Insecta</taxon>
        <taxon>Pterygota</taxon>
        <taxon>Neoptera</taxon>
        <taxon>Paraneoptera</taxon>
        <taxon>Hemiptera</taxon>
        <taxon>Heteroptera</taxon>
        <taxon>Panheteroptera</taxon>
        <taxon>Cimicomorpha</taxon>
        <taxon>Reduviidae</taxon>
        <taxon>Triatominae</taxon>
        <taxon>Rhodnius</taxon>
    </lineage>
</organism>
<dbReference type="AlphaFoldDB" id="T1HSU6"/>
<dbReference type="HOGENOM" id="CLU_1279060_0_0_1"/>
<dbReference type="GO" id="GO:0005886">
    <property type="term" value="C:plasma membrane"/>
    <property type="evidence" value="ECO:0007669"/>
    <property type="project" value="TreeGrafter"/>
</dbReference>
<feature type="region of interest" description="Disordered" evidence="1">
    <location>
        <begin position="143"/>
        <end position="171"/>
    </location>
</feature>
<dbReference type="GO" id="GO:0003779">
    <property type="term" value="F:actin binding"/>
    <property type="evidence" value="ECO:0007669"/>
    <property type="project" value="TreeGrafter"/>
</dbReference>